<name>A0A4R4X123_9ACTN</name>
<dbReference type="CDD" id="cd00431">
    <property type="entry name" value="cysteine_hydrolases"/>
    <property type="match status" value="1"/>
</dbReference>
<dbReference type="Gene3D" id="3.40.50.850">
    <property type="entry name" value="Isochorismatase-like"/>
    <property type="match status" value="1"/>
</dbReference>
<gene>
    <name evidence="3" type="ORF">E1294_07705</name>
</gene>
<dbReference type="InterPro" id="IPR036380">
    <property type="entry name" value="Isochorismatase-like_sf"/>
</dbReference>
<protein>
    <submittedName>
        <fullName evidence="3">Cysteine hydrolase</fullName>
    </submittedName>
</protein>
<accession>A0A4R4X123</accession>
<evidence type="ECO:0000313" key="4">
    <source>
        <dbReference type="Proteomes" id="UP000294543"/>
    </source>
</evidence>
<dbReference type="Proteomes" id="UP000294543">
    <property type="component" value="Unassembled WGS sequence"/>
</dbReference>
<evidence type="ECO:0000313" key="3">
    <source>
        <dbReference type="EMBL" id="TDD23876.1"/>
    </source>
</evidence>
<dbReference type="EMBL" id="SMKP01000015">
    <property type="protein sequence ID" value="TDD23876.1"/>
    <property type="molecule type" value="Genomic_DNA"/>
</dbReference>
<organism evidence="3 4">
    <name type="scientific">Nonomuraea diastatica</name>
    <dbReference type="NCBI Taxonomy" id="1848329"/>
    <lineage>
        <taxon>Bacteria</taxon>
        <taxon>Bacillati</taxon>
        <taxon>Actinomycetota</taxon>
        <taxon>Actinomycetes</taxon>
        <taxon>Streptosporangiales</taxon>
        <taxon>Streptosporangiaceae</taxon>
        <taxon>Nonomuraea</taxon>
    </lineage>
</organism>
<dbReference type="InterPro" id="IPR000868">
    <property type="entry name" value="Isochorismatase-like_dom"/>
</dbReference>
<dbReference type="OrthoDB" id="9814140at2"/>
<dbReference type="SUPFAM" id="SSF52499">
    <property type="entry name" value="Isochorismatase-like hydrolases"/>
    <property type="match status" value="1"/>
</dbReference>
<feature type="domain" description="Isochorismatase-like" evidence="2">
    <location>
        <begin position="8"/>
        <end position="188"/>
    </location>
</feature>
<evidence type="ECO:0000259" key="2">
    <source>
        <dbReference type="Pfam" id="PF00857"/>
    </source>
</evidence>
<dbReference type="PANTHER" id="PTHR43540">
    <property type="entry name" value="PEROXYUREIDOACRYLATE/UREIDOACRYLATE AMIDOHYDROLASE-RELATED"/>
    <property type="match status" value="1"/>
</dbReference>
<keyword evidence="1 3" id="KW-0378">Hydrolase</keyword>
<dbReference type="InterPro" id="IPR050272">
    <property type="entry name" value="Isochorismatase-like_hydrls"/>
</dbReference>
<keyword evidence="4" id="KW-1185">Reference proteome</keyword>
<dbReference type="RefSeq" id="WP_132506211.1">
    <property type="nucleotide sequence ID" value="NZ_SMKP01000015.1"/>
</dbReference>
<reference evidence="3 4" key="1">
    <citation type="submission" date="2019-03" db="EMBL/GenBank/DDBJ databases">
        <title>Draft genome sequences of novel Actinobacteria.</title>
        <authorList>
            <person name="Sahin N."/>
            <person name="Ay H."/>
            <person name="Saygin H."/>
        </authorList>
    </citation>
    <scope>NUCLEOTIDE SEQUENCE [LARGE SCALE GENOMIC DNA]</scope>
    <source>
        <strain evidence="3 4">KC712</strain>
    </source>
</reference>
<dbReference type="AlphaFoldDB" id="A0A4R4X123"/>
<proteinExistence type="predicted"/>
<comment type="caution">
    <text evidence="3">The sequence shown here is derived from an EMBL/GenBank/DDBJ whole genome shotgun (WGS) entry which is preliminary data.</text>
</comment>
<dbReference type="GO" id="GO:0016787">
    <property type="term" value="F:hydrolase activity"/>
    <property type="evidence" value="ECO:0007669"/>
    <property type="project" value="UniProtKB-KW"/>
</dbReference>
<evidence type="ECO:0000256" key="1">
    <source>
        <dbReference type="ARBA" id="ARBA00022801"/>
    </source>
</evidence>
<dbReference type="Pfam" id="PF00857">
    <property type="entry name" value="Isochorismatase"/>
    <property type="match status" value="1"/>
</dbReference>
<sequence length="201" mass="20627">MSLLLGSTAVLALHWQVNVIKPDGFFGGMLAEPVERSGVVGRAAAFHDAVMERGVPVVFTRFTVPDGGGALVRNTPFMRSVGDAQTAFRPGAEGTRIIPEMAAQAGQGTVVDNQRLSGLAGNGLPELLTARGITTLLVTGVATNLTVEQTARHGTDLGFTVHTITDCVAAADDDAHRASLANLALATAGGLAGEEALAQLS</sequence>